<comment type="caution">
    <text evidence="3">The sequence shown here is derived from an EMBL/GenBank/DDBJ whole genome shotgun (WGS) entry which is preliminary data.</text>
</comment>
<keyword evidence="3" id="KW-0695">RNA-directed DNA polymerase</keyword>
<reference evidence="3" key="2">
    <citation type="submission" date="2022-01" db="EMBL/GenBank/DDBJ databases">
        <authorList>
            <person name="Yamashiro T."/>
            <person name="Shiraishi A."/>
            <person name="Satake H."/>
            <person name="Nakayama K."/>
        </authorList>
    </citation>
    <scope>NUCLEOTIDE SEQUENCE</scope>
</reference>
<dbReference type="EMBL" id="BQNB010020942">
    <property type="protein sequence ID" value="GJU01212.1"/>
    <property type="molecule type" value="Genomic_DNA"/>
</dbReference>
<organism evidence="3 4">
    <name type="scientific">Tanacetum coccineum</name>
    <dbReference type="NCBI Taxonomy" id="301880"/>
    <lineage>
        <taxon>Eukaryota</taxon>
        <taxon>Viridiplantae</taxon>
        <taxon>Streptophyta</taxon>
        <taxon>Embryophyta</taxon>
        <taxon>Tracheophyta</taxon>
        <taxon>Spermatophyta</taxon>
        <taxon>Magnoliopsida</taxon>
        <taxon>eudicotyledons</taxon>
        <taxon>Gunneridae</taxon>
        <taxon>Pentapetalae</taxon>
        <taxon>asterids</taxon>
        <taxon>campanulids</taxon>
        <taxon>Asterales</taxon>
        <taxon>Asteraceae</taxon>
        <taxon>Asteroideae</taxon>
        <taxon>Anthemideae</taxon>
        <taxon>Anthemidinae</taxon>
        <taxon>Tanacetum</taxon>
    </lineage>
</organism>
<evidence type="ECO:0000313" key="4">
    <source>
        <dbReference type="Proteomes" id="UP001151760"/>
    </source>
</evidence>
<feature type="compositionally biased region" description="Low complexity" evidence="1">
    <location>
        <begin position="82"/>
        <end position="93"/>
    </location>
</feature>
<evidence type="ECO:0000256" key="1">
    <source>
        <dbReference type="SAM" id="MobiDB-lite"/>
    </source>
</evidence>
<feature type="compositionally biased region" description="Basic and acidic residues" evidence="1">
    <location>
        <begin position="314"/>
        <end position="335"/>
    </location>
</feature>
<keyword evidence="3" id="KW-0548">Nucleotidyltransferase</keyword>
<keyword evidence="4" id="KW-1185">Reference proteome</keyword>
<feature type="region of interest" description="Disordered" evidence="1">
    <location>
        <begin position="297"/>
        <end position="343"/>
    </location>
</feature>
<feature type="compositionally biased region" description="Basic and acidic residues" evidence="1">
    <location>
        <begin position="64"/>
        <end position="81"/>
    </location>
</feature>
<proteinExistence type="predicted"/>
<dbReference type="InterPro" id="IPR005162">
    <property type="entry name" value="Retrotrans_gag_dom"/>
</dbReference>
<evidence type="ECO:0000259" key="2">
    <source>
        <dbReference type="Pfam" id="PF03732"/>
    </source>
</evidence>
<feature type="domain" description="Retrotransposon gag" evidence="2">
    <location>
        <begin position="177"/>
        <end position="267"/>
    </location>
</feature>
<evidence type="ECO:0000313" key="3">
    <source>
        <dbReference type="EMBL" id="GJU01212.1"/>
    </source>
</evidence>
<dbReference type="PANTHER" id="PTHR33223:SF11">
    <property type="entry name" value="ELEMENT PROTEIN, PUTATIVE-RELATED"/>
    <property type="match status" value="1"/>
</dbReference>
<accession>A0ABQ5IM02</accession>
<keyword evidence="3" id="KW-0808">Transferase</keyword>
<reference evidence="3" key="1">
    <citation type="journal article" date="2022" name="Int. J. Mol. Sci.">
        <title>Draft Genome of Tanacetum Coccineum: Genomic Comparison of Closely Related Tanacetum-Family Plants.</title>
        <authorList>
            <person name="Yamashiro T."/>
            <person name="Shiraishi A."/>
            <person name="Nakayama K."/>
            <person name="Satake H."/>
        </authorList>
    </citation>
    <scope>NUCLEOTIDE SEQUENCE</scope>
</reference>
<protein>
    <submittedName>
        <fullName evidence="3">Reverse transcriptase domain-containing protein</fullName>
    </submittedName>
</protein>
<dbReference type="GO" id="GO:0003964">
    <property type="term" value="F:RNA-directed DNA polymerase activity"/>
    <property type="evidence" value="ECO:0007669"/>
    <property type="project" value="UniProtKB-KW"/>
</dbReference>
<dbReference type="Proteomes" id="UP001151760">
    <property type="component" value="Unassembled WGS sequence"/>
</dbReference>
<sequence>MADSNDGFVVEADLGGGGGDGWFREMGACCVCFSGEHLAKGHIGLAKPIRYYTECSNKILRGSPSDHKDRSRNLKRWRESESPSSRGSESSTSNRGHWKSRTKRCKLADEDDLAEPWTCEDMDPFTHRIRNFKSSRKTRMPNNVKTYDGTGDPEDHLKIFQAAARVERWAMPTWCHMFNFTLIGAARVWFDGLPPESIDGYKGLKAAFLAYFMQQKKYVKDPVEIHNIKQRGGETIEDFIERFKVETGRMKRAPECMRISRFMHGVNNPELTKRLNEHVPKTMEEMMTVTTTFLRGEAAAASKKKGHSSWKSQDQSKRHAPEQKSDFRGQSREGRGSISASRKALALDKRNQARLRSNEEWKEGSLGCDNQDLSRLDNQSIERDRLIGIEFVLNFEKFILFTFGDKEMILVIEAVSR</sequence>
<dbReference type="PANTHER" id="PTHR33223">
    <property type="entry name" value="CCHC-TYPE DOMAIN-CONTAINING PROTEIN"/>
    <property type="match status" value="1"/>
</dbReference>
<dbReference type="Pfam" id="PF03732">
    <property type="entry name" value="Retrotrans_gag"/>
    <property type="match status" value="1"/>
</dbReference>
<name>A0ABQ5IM02_9ASTR</name>
<gene>
    <name evidence="3" type="ORF">Tco_1111550</name>
</gene>
<feature type="region of interest" description="Disordered" evidence="1">
    <location>
        <begin position="62"/>
        <end position="97"/>
    </location>
</feature>